<evidence type="ECO:0000313" key="15">
    <source>
        <dbReference type="Proteomes" id="UP000263619"/>
    </source>
</evidence>
<dbReference type="EC" id="3.1.26.3" evidence="11"/>
<dbReference type="PROSITE" id="PS50142">
    <property type="entry name" value="RNASE_3_2"/>
    <property type="match status" value="1"/>
</dbReference>
<proteinExistence type="inferred from homology"/>
<dbReference type="PROSITE" id="PS00517">
    <property type="entry name" value="RNASE_3_1"/>
    <property type="match status" value="1"/>
</dbReference>
<dbReference type="PANTHER" id="PTHR14950">
    <property type="entry name" value="DICER-RELATED"/>
    <property type="match status" value="1"/>
</dbReference>
<dbReference type="RefSeq" id="WP_119305728.1">
    <property type="nucleotide sequence ID" value="NZ_AP014608.1"/>
</dbReference>
<dbReference type="GO" id="GO:0004525">
    <property type="term" value="F:ribonuclease III activity"/>
    <property type="evidence" value="ECO:0007669"/>
    <property type="project" value="UniProtKB-UniRule"/>
</dbReference>
<evidence type="ECO:0000256" key="11">
    <source>
        <dbReference type="HAMAP-Rule" id="MF_00104"/>
    </source>
</evidence>
<dbReference type="InterPro" id="IPR036389">
    <property type="entry name" value="RNase_III_sf"/>
</dbReference>
<comment type="subcellular location">
    <subcellularLocation>
        <location evidence="11">Cytoplasm</location>
    </subcellularLocation>
</comment>
<keyword evidence="8 11" id="KW-0460">Magnesium</keyword>
<evidence type="ECO:0000256" key="5">
    <source>
        <dbReference type="ARBA" id="ARBA00022723"/>
    </source>
</evidence>
<keyword evidence="7 11" id="KW-0378">Hydrolase</keyword>
<comment type="similarity">
    <text evidence="2">Belongs to the ribonuclease III family.</text>
</comment>
<feature type="domain" description="DRBM" evidence="12">
    <location>
        <begin position="170"/>
        <end position="239"/>
    </location>
</feature>
<comment type="function">
    <text evidence="10 11">Digests double-stranded RNA. Involved in the processing of primary rRNA transcript to yield the immediate precursors to the large and small rRNAs (23S and 16S). Processes some mRNAs, and tRNAs when they are encoded in the rRNA operon. Processes pre-crRNA and tracrRNA of type II CRISPR loci if present in the organism.</text>
</comment>
<dbReference type="GO" id="GO:0006397">
    <property type="term" value="P:mRNA processing"/>
    <property type="evidence" value="ECO:0007669"/>
    <property type="project" value="UniProtKB-UniRule"/>
</dbReference>
<dbReference type="Pfam" id="PF14622">
    <property type="entry name" value="Ribonucleas_3_3"/>
    <property type="match status" value="1"/>
</dbReference>
<organism evidence="14 15">
    <name type="scientific">Blattabacterium cuenoti STAT</name>
    <dbReference type="NCBI Taxonomy" id="1457030"/>
    <lineage>
        <taxon>Bacteria</taxon>
        <taxon>Pseudomonadati</taxon>
        <taxon>Bacteroidota</taxon>
        <taxon>Flavobacteriia</taxon>
        <taxon>Flavobacteriales</taxon>
        <taxon>Blattabacteriaceae</taxon>
        <taxon>Blattabacterium</taxon>
    </lineage>
</organism>
<keyword evidence="11" id="KW-0698">rRNA processing</keyword>
<dbReference type="SUPFAM" id="SSF69065">
    <property type="entry name" value="RNase III domain-like"/>
    <property type="match status" value="1"/>
</dbReference>
<feature type="binding site" evidence="11">
    <location>
        <position position="128"/>
    </location>
    <ligand>
        <name>Mg(2+)</name>
        <dbReference type="ChEBI" id="CHEBI:18420"/>
    </ligand>
</feature>
<protein>
    <recommendedName>
        <fullName evidence="11">Ribonuclease 3</fullName>
        <ecNumber evidence="11">3.1.26.3</ecNumber>
    </recommendedName>
    <alternativeName>
        <fullName evidence="11">Ribonuclease III</fullName>
        <shortName evidence="11">RNase III</shortName>
    </alternativeName>
</protein>
<evidence type="ECO:0000256" key="1">
    <source>
        <dbReference type="ARBA" id="ARBA00000109"/>
    </source>
</evidence>
<feature type="binding site" evidence="11">
    <location>
        <position position="131"/>
    </location>
    <ligand>
        <name>Mg(2+)</name>
        <dbReference type="ChEBI" id="CHEBI:18420"/>
    </ligand>
</feature>
<evidence type="ECO:0000313" key="14">
    <source>
        <dbReference type="EMBL" id="BBA17462.1"/>
    </source>
</evidence>
<evidence type="ECO:0000256" key="6">
    <source>
        <dbReference type="ARBA" id="ARBA00022759"/>
    </source>
</evidence>
<dbReference type="Gene3D" id="3.30.160.20">
    <property type="match status" value="1"/>
</dbReference>
<evidence type="ECO:0000256" key="9">
    <source>
        <dbReference type="ARBA" id="ARBA00022884"/>
    </source>
</evidence>
<dbReference type="InterPro" id="IPR011907">
    <property type="entry name" value="RNase_III"/>
</dbReference>
<gene>
    <name evidence="11 14" type="primary">rnc</name>
    <name evidence="14" type="ORF">STAT_557</name>
</gene>
<dbReference type="OrthoDB" id="9805026at2"/>
<feature type="binding site" evidence="11">
    <location>
        <position position="62"/>
    </location>
    <ligand>
        <name>Mg(2+)</name>
        <dbReference type="ChEBI" id="CHEBI:18420"/>
    </ligand>
</feature>
<dbReference type="PROSITE" id="PS50137">
    <property type="entry name" value="DS_RBD"/>
    <property type="match status" value="1"/>
</dbReference>
<keyword evidence="5 11" id="KW-0479">Metal-binding</keyword>
<dbReference type="InterPro" id="IPR000999">
    <property type="entry name" value="RNase_III_dom"/>
</dbReference>
<evidence type="ECO:0000259" key="13">
    <source>
        <dbReference type="PROSITE" id="PS50142"/>
    </source>
</evidence>
<feature type="active site" evidence="11">
    <location>
        <position position="66"/>
    </location>
</feature>
<evidence type="ECO:0000256" key="4">
    <source>
        <dbReference type="ARBA" id="ARBA00022722"/>
    </source>
</evidence>
<comment type="cofactor">
    <cofactor evidence="11">
        <name>Mg(2+)</name>
        <dbReference type="ChEBI" id="CHEBI:18420"/>
    </cofactor>
</comment>
<evidence type="ECO:0000259" key="12">
    <source>
        <dbReference type="PROSITE" id="PS50137"/>
    </source>
</evidence>
<evidence type="ECO:0000256" key="8">
    <source>
        <dbReference type="ARBA" id="ARBA00022842"/>
    </source>
</evidence>
<evidence type="ECO:0000256" key="7">
    <source>
        <dbReference type="ARBA" id="ARBA00022801"/>
    </source>
</evidence>
<dbReference type="Pfam" id="PF00035">
    <property type="entry name" value="dsrm"/>
    <property type="match status" value="1"/>
</dbReference>
<dbReference type="GO" id="GO:0019843">
    <property type="term" value="F:rRNA binding"/>
    <property type="evidence" value="ECO:0007669"/>
    <property type="project" value="UniProtKB-KW"/>
</dbReference>
<keyword evidence="4 11" id="KW-0540">Nuclease</keyword>
<keyword evidence="15" id="KW-1185">Reference proteome</keyword>
<dbReference type="InterPro" id="IPR014720">
    <property type="entry name" value="dsRBD_dom"/>
</dbReference>
<dbReference type="PANTHER" id="PTHR14950:SF37">
    <property type="entry name" value="ENDORIBONUCLEASE DICER"/>
    <property type="match status" value="1"/>
</dbReference>
<reference evidence="14 15" key="1">
    <citation type="submission" date="2014-06" db="EMBL/GenBank/DDBJ databases">
        <title>Genome sequence of the intracellular symbiont Blattabacterium cuenoti, strain STAT from the wood feeding cockroach Salganea taiwanensis taiwanensis.</title>
        <authorList>
            <person name="Kinjo Y."/>
            <person name="Ohkuma M."/>
            <person name="Tokuda G."/>
        </authorList>
    </citation>
    <scope>NUCLEOTIDE SEQUENCE [LARGE SCALE GENOMIC DNA]</scope>
    <source>
        <strain evidence="14 15">STAT</strain>
    </source>
</reference>
<dbReference type="Proteomes" id="UP000263619">
    <property type="component" value="Chromosome"/>
</dbReference>
<dbReference type="GO" id="GO:0006364">
    <property type="term" value="P:rRNA processing"/>
    <property type="evidence" value="ECO:0007669"/>
    <property type="project" value="UniProtKB-UniRule"/>
</dbReference>
<name>A0A224AKN1_9FLAO</name>
<keyword evidence="11" id="KW-0699">rRNA-binding</keyword>
<dbReference type="HAMAP" id="MF_00104">
    <property type="entry name" value="RNase_III"/>
    <property type="match status" value="1"/>
</dbReference>
<dbReference type="SMART" id="SM00535">
    <property type="entry name" value="RIBOc"/>
    <property type="match status" value="1"/>
</dbReference>
<keyword evidence="11" id="KW-0819">tRNA processing</keyword>
<keyword evidence="6 11" id="KW-0255">Endonuclease</keyword>
<keyword evidence="9 11" id="KW-0694">RNA-binding</keyword>
<dbReference type="CDD" id="cd00593">
    <property type="entry name" value="RIBOc"/>
    <property type="match status" value="1"/>
</dbReference>
<dbReference type="GO" id="GO:0005737">
    <property type="term" value="C:cytoplasm"/>
    <property type="evidence" value="ECO:0007669"/>
    <property type="project" value="UniProtKB-SubCell"/>
</dbReference>
<comment type="catalytic activity">
    <reaction evidence="1 11">
        <text>Endonucleolytic cleavage to 5'-phosphomonoester.</text>
        <dbReference type="EC" id="3.1.26.3"/>
    </reaction>
</comment>
<dbReference type="SUPFAM" id="SSF54768">
    <property type="entry name" value="dsRNA-binding domain-like"/>
    <property type="match status" value="1"/>
</dbReference>
<feature type="active site" evidence="11">
    <location>
        <position position="131"/>
    </location>
</feature>
<dbReference type="GO" id="GO:0046872">
    <property type="term" value="F:metal ion binding"/>
    <property type="evidence" value="ECO:0007669"/>
    <property type="project" value="UniProtKB-KW"/>
</dbReference>
<evidence type="ECO:0000256" key="3">
    <source>
        <dbReference type="ARBA" id="ARBA00022664"/>
    </source>
</evidence>
<dbReference type="AlphaFoldDB" id="A0A224AKN1"/>
<keyword evidence="11" id="KW-0963">Cytoplasm</keyword>
<feature type="domain" description="RNase III" evidence="13">
    <location>
        <begin position="18"/>
        <end position="142"/>
    </location>
</feature>
<comment type="subunit">
    <text evidence="11">Homodimer.</text>
</comment>
<sequence length="250" mass="29644">MLSENRIFFEKNDSSVLVGILIKILGFCPKNTKFLKEVFIYSFYTKKRNFNQNYSLNFQRLEFLGDAILNSIISYFLCEKFPEKKEGELTQIRSKIVCRRNLNKISRKLTISDIFFDKSMISENILGNTLEALIGFIFLDGGYQKCENFVYKKILHPHVNIEKLQNEIFSYKVWILEWSQKNKFFINFKTFREDQNQRKIIYLSEFTISECGIQTQGTGSSKKKSEEMAAKEAYFIVQRQYKINFKTDQK</sequence>
<evidence type="ECO:0000256" key="2">
    <source>
        <dbReference type="ARBA" id="ARBA00010183"/>
    </source>
</evidence>
<evidence type="ECO:0000256" key="10">
    <source>
        <dbReference type="ARBA" id="ARBA00049596"/>
    </source>
</evidence>
<dbReference type="EMBL" id="AP014608">
    <property type="protein sequence ID" value="BBA17462.1"/>
    <property type="molecule type" value="Genomic_DNA"/>
</dbReference>
<dbReference type="GO" id="GO:0008033">
    <property type="term" value="P:tRNA processing"/>
    <property type="evidence" value="ECO:0007669"/>
    <property type="project" value="UniProtKB-KW"/>
</dbReference>
<dbReference type="Gene3D" id="1.10.1520.10">
    <property type="entry name" value="Ribonuclease III domain"/>
    <property type="match status" value="1"/>
</dbReference>
<keyword evidence="3 11" id="KW-0507">mRNA processing</keyword>
<accession>A0A224AKN1</accession>